<proteinExistence type="predicted"/>
<reference evidence="1 2" key="1">
    <citation type="submission" date="2021-08" db="EMBL/GenBank/DDBJ databases">
        <title>Streptomyces sp. PTM05 isolated from lichen.</title>
        <authorList>
            <person name="Somphong A."/>
            <person name="Phongsopitanun W."/>
            <person name="Tanasupawat S."/>
        </authorList>
    </citation>
    <scope>NUCLEOTIDE SEQUENCE [LARGE SCALE GENOMIC DNA]</scope>
    <source>
        <strain evidence="1 2">Ptm05</strain>
    </source>
</reference>
<keyword evidence="2" id="KW-1185">Reference proteome</keyword>
<comment type="caution">
    <text evidence="1">The sequence shown here is derived from an EMBL/GenBank/DDBJ whole genome shotgun (WGS) entry which is preliminary data.</text>
</comment>
<accession>A0ABS7QX41</accession>
<dbReference type="RefSeq" id="WP_222980501.1">
    <property type="nucleotide sequence ID" value="NZ_JAINVZ010000018.1"/>
</dbReference>
<dbReference type="Proteomes" id="UP001198565">
    <property type="component" value="Unassembled WGS sequence"/>
</dbReference>
<evidence type="ECO:0000313" key="1">
    <source>
        <dbReference type="EMBL" id="MBY8887770.1"/>
    </source>
</evidence>
<name>A0ABS7QX41_9ACTN</name>
<protein>
    <submittedName>
        <fullName evidence="1">Uncharacterized protein</fullName>
    </submittedName>
</protein>
<evidence type="ECO:0000313" key="2">
    <source>
        <dbReference type="Proteomes" id="UP001198565"/>
    </source>
</evidence>
<sequence>MTPEDIHALATWSWLERTAIGQVAFLLAAHPEGAYEAMDFADALGLAEPSRSIPYIGERVTLDARGARLRVDGWSHDVRLTVGEQWSRFVADGGPVAVLVGLDPLPRCAQPEEVAAYLLKCDMRMGTTAIRGGGTRKT</sequence>
<organism evidence="1 2">
    <name type="scientific">Streptantibioticus parmotrematis</name>
    <dbReference type="NCBI Taxonomy" id="2873249"/>
    <lineage>
        <taxon>Bacteria</taxon>
        <taxon>Bacillati</taxon>
        <taxon>Actinomycetota</taxon>
        <taxon>Actinomycetes</taxon>
        <taxon>Kitasatosporales</taxon>
        <taxon>Streptomycetaceae</taxon>
        <taxon>Streptantibioticus</taxon>
    </lineage>
</organism>
<gene>
    <name evidence="1" type="ORF">K7472_23435</name>
</gene>
<dbReference type="EMBL" id="JAINVZ010000018">
    <property type="protein sequence ID" value="MBY8887770.1"/>
    <property type="molecule type" value="Genomic_DNA"/>
</dbReference>